<sequence length="60" mass="6125">MSQQNDGVQNNANIPISVSLNPGIGLRQSTHQQPGGTTFILNPSSGITAAAAASVAHQQQ</sequence>
<gene>
    <name evidence="1" type="ORF">BLA29_012652</name>
</gene>
<keyword evidence="2" id="KW-1185">Reference proteome</keyword>
<dbReference type="AlphaFoldDB" id="A0A1Y3BQ15"/>
<dbReference type="EMBL" id="MUJZ01011254">
    <property type="protein sequence ID" value="OTF81893.1"/>
    <property type="molecule type" value="Genomic_DNA"/>
</dbReference>
<comment type="caution">
    <text evidence="1">The sequence shown here is derived from an EMBL/GenBank/DDBJ whole genome shotgun (WGS) entry which is preliminary data.</text>
</comment>
<protein>
    <submittedName>
        <fullName evidence="1">Uncharacterized protein</fullName>
    </submittedName>
</protein>
<name>A0A1Y3BQ15_EURMA</name>
<proteinExistence type="predicted"/>
<reference evidence="1 2" key="1">
    <citation type="submission" date="2017-03" db="EMBL/GenBank/DDBJ databases">
        <title>Genome Survey of Euroglyphus maynei.</title>
        <authorList>
            <person name="Arlian L.G."/>
            <person name="Morgan M.S."/>
            <person name="Rider S.D."/>
        </authorList>
    </citation>
    <scope>NUCLEOTIDE SEQUENCE [LARGE SCALE GENOMIC DNA]</scope>
    <source>
        <strain evidence="1">Arlian Lab</strain>
        <tissue evidence="1">Whole body</tissue>
    </source>
</reference>
<dbReference type="Proteomes" id="UP000194236">
    <property type="component" value="Unassembled WGS sequence"/>
</dbReference>
<feature type="non-terminal residue" evidence="1">
    <location>
        <position position="60"/>
    </location>
</feature>
<organism evidence="1 2">
    <name type="scientific">Euroglyphus maynei</name>
    <name type="common">Mayne's house dust mite</name>
    <dbReference type="NCBI Taxonomy" id="6958"/>
    <lineage>
        <taxon>Eukaryota</taxon>
        <taxon>Metazoa</taxon>
        <taxon>Ecdysozoa</taxon>
        <taxon>Arthropoda</taxon>
        <taxon>Chelicerata</taxon>
        <taxon>Arachnida</taxon>
        <taxon>Acari</taxon>
        <taxon>Acariformes</taxon>
        <taxon>Sarcoptiformes</taxon>
        <taxon>Astigmata</taxon>
        <taxon>Psoroptidia</taxon>
        <taxon>Analgoidea</taxon>
        <taxon>Pyroglyphidae</taxon>
        <taxon>Pyroglyphinae</taxon>
        <taxon>Euroglyphus</taxon>
    </lineage>
</organism>
<evidence type="ECO:0000313" key="1">
    <source>
        <dbReference type="EMBL" id="OTF81893.1"/>
    </source>
</evidence>
<accession>A0A1Y3BQ15</accession>
<evidence type="ECO:0000313" key="2">
    <source>
        <dbReference type="Proteomes" id="UP000194236"/>
    </source>
</evidence>